<gene>
    <name evidence="2" type="ORF">SAMN04488557_0016</name>
</gene>
<feature type="transmembrane region" description="Helical" evidence="1">
    <location>
        <begin position="33"/>
        <end position="49"/>
    </location>
</feature>
<feature type="transmembrane region" description="Helical" evidence="1">
    <location>
        <begin position="143"/>
        <end position="160"/>
    </location>
</feature>
<feature type="transmembrane region" description="Helical" evidence="1">
    <location>
        <begin position="7"/>
        <end position="27"/>
    </location>
</feature>
<name>A0A1I7MTF7_9HYPH</name>
<feature type="transmembrane region" description="Helical" evidence="1">
    <location>
        <begin position="104"/>
        <end position="122"/>
    </location>
</feature>
<evidence type="ECO:0000256" key="1">
    <source>
        <dbReference type="SAM" id="Phobius"/>
    </source>
</evidence>
<keyword evidence="1" id="KW-0472">Membrane</keyword>
<dbReference type="OrthoDB" id="7933001at2"/>
<evidence type="ECO:0000313" key="3">
    <source>
        <dbReference type="Proteomes" id="UP000199423"/>
    </source>
</evidence>
<reference evidence="3" key="1">
    <citation type="submission" date="2016-10" db="EMBL/GenBank/DDBJ databases">
        <authorList>
            <person name="Varghese N."/>
            <person name="Submissions S."/>
        </authorList>
    </citation>
    <scope>NUCLEOTIDE SEQUENCE [LARGE SCALE GENOMIC DNA]</scope>
    <source>
        <strain evidence="3">DSM 1565</strain>
    </source>
</reference>
<accession>A0A1I7MTF7</accession>
<proteinExistence type="predicted"/>
<dbReference type="EMBL" id="FPCH01000001">
    <property type="protein sequence ID" value="SFV25678.1"/>
    <property type="molecule type" value="Genomic_DNA"/>
</dbReference>
<sequence>MTLRPSLPWLLTTLAVALIAMFLAAGALQKVEAAIAAAVFVFVIVTAAIRTNAPAWRRAPDVGEITPRDALIASIRLVMLSFLWCGLAFFAIYLGTTIRWQHGWQYGSAMVLVAGAYAYYLSRLKDPQDDWSKPQAIERMVRFMTYQAFAIGGGLVWLISSGKLATLRGDWAANQLFLAGGFAVMCLSAIIVKTNSALAERHAAN</sequence>
<organism evidence="2 3">
    <name type="scientific">Hyphomicrobium facile</name>
    <dbReference type="NCBI Taxonomy" id="51670"/>
    <lineage>
        <taxon>Bacteria</taxon>
        <taxon>Pseudomonadati</taxon>
        <taxon>Pseudomonadota</taxon>
        <taxon>Alphaproteobacteria</taxon>
        <taxon>Hyphomicrobiales</taxon>
        <taxon>Hyphomicrobiaceae</taxon>
        <taxon>Hyphomicrobium</taxon>
    </lineage>
</organism>
<feature type="transmembrane region" description="Helical" evidence="1">
    <location>
        <begin position="172"/>
        <end position="192"/>
    </location>
</feature>
<keyword evidence="3" id="KW-1185">Reference proteome</keyword>
<evidence type="ECO:0000313" key="2">
    <source>
        <dbReference type="EMBL" id="SFV25678.1"/>
    </source>
</evidence>
<keyword evidence="1" id="KW-1133">Transmembrane helix</keyword>
<feature type="transmembrane region" description="Helical" evidence="1">
    <location>
        <begin position="70"/>
        <end position="92"/>
    </location>
</feature>
<dbReference type="RefSeq" id="WP_092862467.1">
    <property type="nucleotide sequence ID" value="NZ_FPCH01000001.1"/>
</dbReference>
<protein>
    <submittedName>
        <fullName evidence="2">Uncharacterized protein</fullName>
    </submittedName>
</protein>
<dbReference type="Proteomes" id="UP000199423">
    <property type="component" value="Unassembled WGS sequence"/>
</dbReference>
<dbReference type="AlphaFoldDB" id="A0A1I7MTF7"/>
<keyword evidence="1" id="KW-0812">Transmembrane</keyword>